<dbReference type="SFLD" id="SFLDG01018">
    <property type="entry name" value="Squalene/Phytoene_Synthase_Lik"/>
    <property type="match status" value="1"/>
</dbReference>
<dbReference type="AlphaFoldDB" id="A0A3D8Y697"/>
<keyword evidence="3" id="KW-1185">Reference proteome</keyword>
<gene>
    <name evidence="2" type="ORF">DSL64_22660</name>
</gene>
<dbReference type="CDD" id="cd00683">
    <property type="entry name" value="Trans_IPPS_HH"/>
    <property type="match status" value="1"/>
</dbReference>
<dbReference type="InterPro" id="IPR019845">
    <property type="entry name" value="Squalene/phytoene_synthase_CS"/>
</dbReference>
<dbReference type="Proteomes" id="UP000256373">
    <property type="component" value="Unassembled WGS sequence"/>
</dbReference>
<dbReference type="GO" id="GO:0016117">
    <property type="term" value="P:carotenoid biosynthetic process"/>
    <property type="evidence" value="ECO:0007669"/>
    <property type="project" value="UniProtKB-ARBA"/>
</dbReference>
<evidence type="ECO:0000256" key="1">
    <source>
        <dbReference type="ARBA" id="ARBA00022679"/>
    </source>
</evidence>
<proteinExistence type="predicted"/>
<keyword evidence="1" id="KW-0808">Transferase</keyword>
<dbReference type="InterPro" id="IPR008949">
    <property type="entry name" value="Isoprenoid_synthase_dom_sf"/>
</dbReference>
<dbReference type="SFLD" id="SFLDS00005">
    <property type="entry name" value="Isoprenoid_Synthase_Type_I"/>
    <property type="match status" value="1"/>
</dbReference>
<dbReference type="InterPro" id="IPR033904">
    <property type="entry name" value="Trans_IPPS_HH"/>
</dbReference>
<name>A0A3D8Y697_9BACT</name>
<dbReference type="InterPro" id="IPR002060">
    <property type="entry name" value="Squ/phyt_synthse"/>
</dbReference>
<dbReference type="Gene3D" id="1.10.600.10">
    <property type="entry name" value="Farnesyl Diphosphate Synthase"/>
    <property type="match status" value="1"/>
</dbReference>
<dbReference type="SUPFAM" id="SSF48576">
    <property type="entry name" value="Terpenoid synthases"/>
    <property type="match status" value="1"/>
</dbReference>
<reference evidence="2 3" key="1">
    <citation type="submission" date="2018-07" db="EMBL/GenBank/DDBJ databases">
        <title>Dyadobacter roseus sp. nov., isolated from rose rhizosphere soil.</title>
        <authorList>
            <person name="Chen L."/>
        </authorList>
    </citation>
    <scope>NUCLEOTIDE SEQUENCE [LARGE SCALE GENOMIC DNA]</scope>
    <source>
        <strain evidence="2 3">RS19</strain>
    </source>
</reference>
<dbReference type="PROSITE" id="PS01045">
    <property type="entry name" value="SQUALEN_PHYTOEN_SYN_2"/>
    <property type="match status" value="1"/>
</dbReference>
<dbReference type="RefSeq" id="WP_115833233.1">
    <property type="nucleotide sequence ID" value="NZ_QNUL01000025.1"/>
</dbReference>
<evidence type="ECO:0000313" key="3">
    <source>
        <dbReference type="Proteomes" id="UP000256373"/>
    </source>
</evidence>
<sequence length="278" mass="32526">MKLLFDNLSASCSKKTTKLYSTSFSLGINFLKTGFHAPIYGIYGFVRLADEIVDSFHDYDKQFLMEKIRKDTEEAIRDKISINPILNSFQHVVHTYNIEWELIDTFLNSMEMDLKKIVYNSDSYEQYILGSAEVVGLMCLRVFAEGDEKTYNDLKPFAMKLGAAFQKVNFLRDLRADYVFLGRTYFPGVNFEQFSQREKEAIQMEIEEDFRQALAGIKRLPPGARRGVYLAYYYYHKLFLIIKNTPAEKVMNTRIRIADHNKIGLMFRSLLRHQFDLL</sequence>
<dbReference type="OrthoDB" id="9787280at2"/>
<dbReference type="GO" id="GO:0051996">
    <property type="term" value="F:squalene synthase [NAD(P)H] activity"/>
    <property type="evidence" value="ECO:0007669"/>
    <property type="project" value="InterPro"/>
</dbReference>
<protein>
    <submittedName>
        <fullName evidence="2">Phytoene/squalene synthase family protein</fullName>
    </submittedName>
</protein>
<dbReference type="Pfam" id="PF00494">
    <property type="entry name" value="SQS_PSY"/>
    <property type="match status" value="1"/>
</dbReference>
<accession>A0A3D8Y697</accession>
<comment type="caution">
    <text evidence="2">The sequence shown here is derived from an EMBL/GenBank/DDBJ whole genome shotgun (WGS) entry which is preliminary data.</text>
</comment>
<evidence type="ECO:0000313" key="2">
    <source>
        <dbReference type="EMBL" id="REA57742.1"/>
    </source>
</evidence>
<dbReference type="EMBL" id="QNUL01000025">
    <property type="protein sequence ID" value="REA57742.1"/>
    <property type="molecule type" value="Genomic_DNA"/>
</dbReference>
<dbReference type="PANTHER" id="PTHR31480">
    <property type="entry name" value="BIFUNCTIONAL LYCOPENE CYCLASE/PHYTOENE SYNTHASE"/>
    <property type="match status" value="1"/>
</dbReference>
<organism evidence="2 3">
    <name type="scientific">Dyadobacter luteus</name>
    <dbReference type="NCBI Taxonomy" id="2259619"/>
    <lineage>
        <taxon>Bacteria</taxon>
        <taxon>Pseudomonadati</taxon>
        <taxon>Bacteroidota</taxon>
        <taxon>Cytophagia</taxon>
        <taxon>Cytophagales</taxon>
        <taxon>Spirosomataceae</taxon>
        <taxon>Dyadobacter</taxon>
    </lineage>
</organism>